<feature type="region of interest" description="Disordered" evidence="1">
    <location>
        <begin position="1"/>
        <end position="60"/>
    </location>
</feature>
<feature type="compositionally biased region" description="Low complexity" evidence="1">
    <location>
        <begin position="9"/>
        <end position="24"/>
    </location>
</feature>
<feature type="compositionally biased region" description="Polar residues" evidence="1">
    <location>
        <begin position="25"/>
        <end position="36"/>
    </location>
</feature>
<dbReference type="AlphaFoldDB" id="A0AAV9XG13"/>
<evidence type="ECO:0000313" key="3">
    <source>
        <dbReference type="Proteomes" id="UP001365542"/>
    </source>
</evidence>
<organism evidence="2 3">
    <name type="scientific">Orbilia ellipsospora</name>
    <dbReference type="NCBI Taxonomy" id="2528407"/>
    <lineage>
        <taxon>Eukaryota</taxon>
        <taxon>Fungi</taxon>
        <taxon>Dikarya</taxon>
        <taxon>Ascomycota</taxon>
        <taxon>Pezizomycotina</taxon>
        <taxon>Orbiliomycetes</taxon>
        <taxon>Orbiliales</taxon>
        <taxon>Orbiliaceae</taxon>
        <taxon>Orbilia</taxon>
    </lineage>
</organism>
<comment type="caution">
    <text evidence="2">The sequence shown here is derived from an EMBL/GenBank/DDBJ whole genome shotgun (WGS) entry which is preliminary data.</text>
</comment>
<gene>
    <name evidence="2" type="ORF">TWF694_008421</name>
</gene>
<evidence type="ECO:0000313" key="2">
    <source>
        <dbReference type="EMBL" id="KAK6541043.1"/>
    </source>
</evidence>
<proteinExistence type="predicted"/>
<dbReference type="EMBL" id="JAVHJO010000004">
    <property type="protein sequence ID" value="KAK6541043.1"/>
    <property type="molecule type" value="Genomic_DNA"/>
</dbReference>
<protein>
    <submittedName>
        <fullName evidence="2">Uncharacterized protein</fullName>
    </submittedName>
</protein>
<reference evidence="2 3" key="1">
    <citation type="submission" date="2019-10" db="EMBL/GenBank/DDBJ databases">
        <authorList>
            <person name="Palmer J.M."/>
        </authorList>
    </citation>
    <scope>NUCLEOTIDE SEQUENCE [LARGE SCALE GENOMIC DNA]</scope>
    <source>
        <strain evidence="2 3">TWF694</strain>
    </source>
</reference>
<accession>A0AAV9XG13</accession>
<keyword evidence="3" id="KW-1185">Reference proteome</keyword>
<name>A0AAV9XG13_9PEZI</name>
<dbReference type="Proteomes" id="UP001365542">
    <property type="component" value="Unassembled WGS sequence"/>
</dbReference>
<evidence type="ECO:0000256" key="1">
    <source>
        <dbReference type="SAM" id="MobiDB-lite"/>
    </source>
</evidence>
<sequence>MDSSNGRKSQQAQPPFSSPASSASTRNQPIRSSETLRTWLAGPPNDQPWSPLSPPRQATHNSLAQRLDQLEAAASQTQS</sequence>